<proteinExistence type="predicted"/>
<dbReference type="CDD" id="cd04647">
    <property type="entry name" value="LbH_MAT_like"/>
    <property type="match status" value="1"/>
</dbReference>
<organism evidence="1 2">
    <name type="scientific">Occultella aeris</name>
    <dbReference type="NCBI Taxonomy" id="2761496"/>
    <lineage>
        <taxon>Bacteria</taxon>
        <taxon>Bacillati</taxon>
        <taxon>Actinomycetota</taxon>
        <taxon>Actinomycetes</taxon>
        <taxon>Micrococcales</taxon>
        <taxon>Ruaniaceae</taxon>
        <taxon>Occultella</taxon>
    </lineage>
</organism>
<evidence type="ECO:0000313" key="2">
    <source>
        <dbReference type="Proteomes" id="UP000419743"/>
    </source>
</evidence>
<dbReference type="InterPro" id="IPR001451">
    <property type="entry name" value="Hexapep"/>
</dbReference>
<sequence length="563" mass="60493">MNRDLEFAPWRFWAEADDQEQADQLGVQRAMSERRPEHRFAEKCFISALASIQCDQLVMGRSSYIAAGALVTGTIEMGSHSTINAYSIVRGPVRLGRAVRVGAHTSVIGFNHTMTDPDIEVFRQPISERGIEIGDDVWIGSHCVILEGVRIGDRSVIAAGAVVTKDVPAGAVVGGNPARVLRWRVPALAPSDATAASGSTRPATDLEQSLHAFGDLARDQATQVLARAWDAETGLFADKPGGPATVRAQCDAVEIADLLTGASPPQRSREETVAMLRGWQDPRTGLVGELGRPDTGTPPDLTDPDAAYHVLSVGYALDILGSSFPTPVHAVAGLSADDIVTFLDDLPWPEQAWRAGHWVDALGTALLWNGRQDAAGPPGQLEALIGWLVCRADPQTGMWGQGGKGGLLQPVNGFYRASRGTLAQFGIAVPHAERVVDTVLRHARDARYFTPERQNACNVLDVAHPLWLVRAHGYRTHEQTQLAERLLNDCLTRWRDGEGFGFSAGTGIGSARADAEPGLQGTEMWLSIIWLLADLLGLSGALGYRPRGVHRPEPATSIAGLGR</sequence>
<dbReference type="GO" id="GO:0008925">
    <property type="term" value="F:maltose O-acetyltransferase activity"/>
    <property type="evidence" value="ECO:0007669"/>
    <property type="project" value="UniProtKB-EC"/>
</dbReference>
<accession>A0A7M4DGB3</accession>
<keyword evidence="1" id="KW-0808">Transferase</keyword>
<keyword evidence="2" id="KW-1185">Reference proteome</keyword>
<dbReference type="EC" id="2.3.1.79" evidence="1"/>
<dbReference type="SUPFAM" id="SSF51161">
    <property type="entry name" value="Trimeric LpxA-like enzymes"/>
    <property type="match status" value="1"/>
</dbReference>
<keyword evidence="1" id="KW-0012">Acyltransferase</keyword>
<gene>
    <name evidence="1" type="primary">maa_1</name>
    <name evidence="1" type="ORF">HALOF300_01160</name>
</gene>
<protein>
    <submittedName>
        <fullName evidence="1">Maltose O-acetyltransferase</fullName>
        <ecNumber evidence="1">2.3.1.79</ecNumber>
    </submittedName>
</protein>
<dbReference type="InterPro" id="IPR011004">
    <property type="entry name" value="Trimer_LpxA-like_sf"/>
</dbReference>
<dbReference type="PANTHER" id="PTHR43300">
    <property type="entry name" value="ACETYLTRANSFERASE"/>
    <property type="match status" value="1"/>
</dbReference>
<dbReference type="AlphaFoldDB" id="A0A7M4DGB3"/>
<dbReference type="Gene3D" id="2.160.10.10">
    <property type="entry name" value="Hexapeptide repeat proteins"/>
    <property type="match status" value="1"/>
</dbReference>
<dbReference type="EMBL" id="CACRYJ010000017">
    <property type="protein sequence ID" value="VZO35956.1"/>
    <property type="molecule type" value="Genomic_DNA"/>
</dbReference>
<evidence type="ECO:0000313" key="1">
    <source>
        <dbReference type="EMBL" id="VZO35956.1"/>
    </source>
</evidence>
<dbReference type="Pfam" id="PF00132">
    <property type="entry name" value="Hexapep"/>
    <property type="match status" value="1"/>
</dbReference>
<reference evidence="1 2" key="1">
    <citation type="submission" date="2019-11" db="EMBL/GenBank/DDBJ databases">
        <authorList>
            <person name="Criscuolo A."/>
        </authorList>
    </citation>
    <scope>NUCLEOTIDE SEQUENCE [LARGE SCALE GENOMIC DNA]</scope>
    <source>
        <strain evidence="1">CIP111667</strain>
    </source>
</reference>
<comment type="caution">
    <text evidence="1">The sequence shown here is derived from an EMBL/GenBank/DDBJ whole genome shotgun (WGS) entry which is preliminary data.</text>
</comment>
<dbReference type="PANTHER" id="PTHR43300:SF10">
    <property type="entry name" value="2,3,4,5-TETRAHYDROPYRIDINE-2,6-DICARBOXYLATE N-ACETYLTRANSFERASE"/>
    <property type="match status" value="1"/>
</dbReference>
<dbReference type="InterPro" id="IPR050179">
    <property type="entry name" value="Trans_hexapeptide_repeat"/>
</dbReference>
<name>A0A7M4DGB3_9MICO</name>
<dbReference type="Proteomes" id="UP000419743">
    <property type="component" value="Unassembled WGS sequence"/>
</dbReference>